<dbReference type="Gene3D" id="3.40.50.11690">
    <property type="entry name" value="Cell division protein FtsQ/DivIB"/>
    <property type="match status" value="1"/>
</dbReference>
<keyword evidence="5" id="KW-0472">Membrane</keyword>
<dbReference type="EMBL" id="QOPI01000002">
    <property type="protein sequence ID" value="RCL45476.1"/>
    <property type="molecule type" value="Genomic_DNA"/>
</dbReference>
<keyword evidence="6" id="KW-0131">Cell cycle</keyword>
<evidence type="ECO:0000256" key="1">
    <source>
        <dbReference type="ARBA" id="ARBA00022475"/>
    </source>
</evidence>
<protein>
    <recommendedName>
        <fullName evidence="7">Cell division protein FtsQ/DivIB C-terminal domain-containing protein</fullName>
    </recommendedName>
</protein>
<feature type="domain" description="Cell division protein FtsQ/DivIB C-terminal" evidence="7">
    <location>
        <begin position="91"/>
        <end position="200"/>
    </location>
</feature>
<dbReference type="GO" id="GO:0090529">
    <property type="term" value="P:cell septum assembly"/>
    <property type="evidence" value="ECO:0007669"/>
    <property type="project" value="InterPro"/>
</dbReference>
<dbReference type="InterPro" id="IPR005548">
    <property type="entry name" value="Cell_div_FtsQ/DivIB_C"/>
</dbReference>
<keyword evidence="5" id="KW-1133">Transmembrane helix</keyword>
<gene>
    <name evidence="8" type="ORF">DBW92_00625</name>
</gene>
<keyword evidence="4" id="KW-0812">Transmembrane</keyword>
<dbReference type="PANTHER" id="PTHR35851:SF1">
    <property type="entry name" value="CELL DIVISION PROTEIN FTSQ"/>
    <property type="match status" value="1"/>
</dbReference>
<evidence type="ECO:0000256" key="6">
    <source>
        <dbReference type="ARBA" id="ARBA00023306"/>
    </source>
</evidence>
<accession>A0A368C940</accession>
<keyword evidence="3" id="KW-0132">Cell division</keyword>
<evidence type="ECO:0000256" key="2">
    <source>
        <dbReference type="ARBA" id="ARBA00022519"/>
    </source>
</evidence>
<dbReference type="Pfam" id="PF03799">
    <property type="entry name" value="FtsQ_DivIB_C"/>
    <property type="match status" value="1"/>
</dbReference>
<sequence length="211" mass="25005">MKMHIYKLFFLSFFLVILTSCKQYKNIEIIFEDGFIYSAQKDLITNLKSTNSKEGIKEILLNQDWIEDFKVVFRINGNVKINIITKIPLFIWNDKYYIDRKLNTFNFDKTDNYLIKVFCPSNQIEDASKLIKYINNTETLSKFSFNKLDFKYSSGWTLFFEDSLTIKFGKDISETRLNSFKQSLNYVYENNSIPSMIDLRYKDGVALNYGK</sequence>
<proteinExistence type="predicted"/>
<dbReference type="PANTHER" id="PTHR35851">
    <property type="entry name" value="CELL DIVISION PROTEIN FTSQ"/>
    <property type="match status" value="1"/>
</dbReference>
<organism evidence="8 9">
    <name type="scientific">SAR86 cluster bacterium</name>
    <dbReference type="NCBI Taxonomy" id="2030880"/>
    <lineage>
        <taxon>Bacteria</taxon>
        <taxon>Pseudomonadati</taxon>
        <taxon>Pseudomonadota</taxon>
        <taxon>Gammaproteobacteria</taxon>
        <taxon>SAR86 cluster</taxon>
    </lineage>
</organism>
<dbReference type="PROSITE" id="PS51257">
    <property type="entry name" value="PROKAR_LIPOPROTEIN"/>
    <property type="match status" value="1"/>
</dbReference>
<reference evidence="8 9" key="1">
    <citation type="journal article" date="2018" name="Microbiome">
        <title>Fine metagenomic profile of the Mediterranean stratified and mixed water columns revealed by assembly and recruitment.</title>
        <authorList>
            <person name="Haro-Moreno J.M."/>
            <person name="Lopez-Perez M."/>
            <person name="De La Torre J.R."/>
            <person name="Picazo A."/>
            <person name="Camacho A."/>
            <person name="Rodriguez-Valera F."/>
        </authorList>
    </citation>
    <scope>NUCLEOTIDE SEQUENCE [LARGE SCALE GENOMIC DNA]</scope>
    <source>
        <strain evidence="8">MED-G78</strain>
    </source>
</reference>
<comment type="caution">
    <text evidence="8">The sequence shown here is derived from an EMBL/GenBank/DDBJ whole genome shotgun (WGS) entry which is preliminary data.</text>
</comment>
<dbReference type="InterPro" id="IPR045335">
    <property type="entry name" value="FtsQ_C_sf"/>
</dbReference>
<dbReference type="Proteomes" id="UP000252915">
    <property type="component" value="Unassembled WGS sequence"/>
</dbReference>
<keyword evidence="1" id="KW-1003">Cell membrane</keyword>
<evidence type="ECO:0000313" key="8">
    <source>
        <dbReference type="EMBL" id="RCL45476.1"/>
    </source>
</evidence>
<keyword evidence="2" id="KW-0997">Cell inner membrane</keyword>
<dbReference type="AlphaFoldDB" id="A0A368C940"/>
<evidence type="ECO:0000256" key="4">
    <source>
        <dbReference type="ARBA" id="ARBA00022692"/>
    </source>
</evidence>
<evidence type="ECO:0000256" key="3">
    <source>
        <dbReference type="ARBA" id="ARBA00022618"/>
    </source>
</evidence>
<evidence type="ECO:0000259" key="7">
    <source>
        <dbReference type="Pfam" id="PF03799"/>
    </source>
</evidence>
<dbReference type="InterPro" id="IPR026579">
    <property type="entry name" value="FtsQ"/>
</dbReference>
<evidence type="ECO:0000256" key="5">
    <source>
        <dbReference type="ARBA" id="ARBA00022989"/>
    </source>
</evidence>
<evidence type="ECO:0000313" key="9">
    <source>
        <dbReference type="Proteomes" id="UP000252915"/>
    </source>
</evidence>
<name>A0A368C940_9GAMM</name>